<sequence length="231" mass="26512">MSDTGEHLLGVEYIQGNQGYGYTCKTNYGWAALPHWEERDEASVFLGFRTQIDAQYASTKILTRERHLKDRLVSAAYDDRAMYPDVDIEQGERRDFTVTIAGPERHDGEAPYTYVVRAKSQSDAWATALSTHIRREETIDCFVVERLSFEGAPAEDCGYGWNDLRVQHEFWAKIQELVKLIKGFDEADAPHRDEDGWILDDKQSDHDHLIGDYEMDAFPMVQDLAAYAEHV</sequence>
<protein>
    <submittedName>
        <fullName evidence="1">Uncharacterized protein</fullName>
    </submittedName>
</protein>
<organism evidence="1 2">
    <name type="scientific">Streptomyces vulcanius</name>
    <dbReference type="NCBI Taxonomy" id="1441876"/>
    <lineage>
        <taxon>Bacteria</taxon>
        <taxon>Bacillati</taxon>
        <taxon>Actinomycetota</taxon>
        <taxon>Actinomycetes</taxon>
        <taxon>Kitasatosporales</taxon>
        <taxon>Streptomycetaceae</taxon>
        <taxon>Streptomyces</taxon>
    </lineage>
</organism>
<dbReference type="Proteomes" id="UP001595839">
    <property type="component" value="Unassembled WGS sequence"/>
</dbReference>
<name>A0ABV9B7V3_9ACTN</name>
<proteinExistence type="predicted"/>
<comment type="caution">
    <text evidence="1">The sequence shown here is derived from an EMBL/GenBank/DDBJ whole genome shotgun (WGS) entry which is preliminary data.</text>
</comment>
<reference evidence="2" key="1">
    <citation type="journal article" date="2019" name="Int. J. Syst. Evol. Microbiol.">
        <title>The Global Catalogue of Microorganisms (GCM) 10K type strain sequencing project: providing services to taxonomists for standard genome sequencing and annotation.</title>
        <authorList>
            <consortium name="The Broad Institute Genomics Platform"/>
            <consortium name="The Broad Institute Genome Sequencing Center for Infectious Disease"/>
            <person name="Wu L."/>
            <person name="Ma J."/>
        </authorList>
    </citation>
    <scope>NUCLEOTIDE SEQUENCE [LARGE SCALE GENOMIC DNA]</scope>
    <source>
        <strain evidence="2">CGMCC 4.7177</strain>
    </source>
</reference>
<evidence type="ECO:0000313" key="2">
    <source>
        <dbReference type="Proteomes" id="UP001595839"/>
    </source>
</evidence>
<dbReference type="EMBL" id="JBHSFK010000050">
    <property type="protein sequence ID" value="MFC4507048.1"/>
    <property type="molecule type" value="Genomic_DNA"/>
</dbReference>
<evidence type="ECO:0000313" key="1">
    <source>
        <dbReference type="EMBL" id="MFC4507048.1"/>
    </source>
</evidence>
<gene>
    <name evidence="1" type="ORF">ACFPIH_47770</name>
</gene>
<dbReference type="RefSeq" id="WP_381177508.1">
    <property type="nucleotide sequence ID" value="NZ_JBHSFK010000050.1"/>
</dbReference>
<accession>A0ABV9B7V3</accession>
<keyword evidence="2" id="KW-1185">Reference proteome</keyword>